<dbReference type="SUPFAM" id="SSF50370">
    <property type="entry name" value="Ricin B-like lectins"/>
    <property type="match status" value="1"/>
</dbReference>
<reference evidence="2" key="1">
    <citation type="submission" date="2021-01" db="EMBL/GenBank/DDBJ databases">
        <title>Whole genome shotgun sequence of Rugosimonospora africana NBRC 104875.</title>
        <authorList>
            <person name="Komaki H."/>
            <person name="Tamura T."/>
        </authorList>
    </citation>
    <scope>NUCLEOTIDE SEQUENCE</scope>
    <source>
        <strain evidence="2">NBRC 104875</strain>
    </source>
</reference>
<dbReference type="AlphaFoldDB" id="A0A8J3VQL5"/>
<dbReference type="Pfam" id="PF14200">
    <property type="entry name" value="RicinB_lectin_2"/>
    <property type="match status" value="1"/>
</dbReference>
<evidence type="ECO:0000313" key="2">
    <source>
        <dbReference type="EMBL" id="GIH15249.1"/>
    </source>
</evidence>
<comment type="caution">
    <text evidence="2">The sequence shown here is derived from an EMBL/GenBank/DDBJ whole genome shotgun (WGS) entry which is preliminary data.</text>
</comment>
<dbReference type="RefSeq" id="WP_203918890.1">
    <property type="nucleotide sequence ID" value="NZ_BONZ01000032.1"/>
</dbReference>
<evidence type="ECO:0000259" key="1">
    <source>
        <dbReference type="Pfam" id="PF14200"/>
    </source>
</evidence>
<dbReference type="Gene3D" id="2.80.10.50">
    <property type="match status" value="2"/>
</dbReference>
<dbReference type="CDD" id="cd00161">
    <property type="entry name" value="beta-trefoil_Ricin-like"/>
    <property type="match status" value="1"/>
</dbReference>
<dbReference type="EMBL" id="BONZ01000032">
    <property type="protein sequence ID" value="GIH15249.1"/>
    <property type="molecule type" value="Genomic_DNA"/>
</dbReference>
<dbReference type="Proteomes" id="UP000642748">
    <property type="component" value="Unassembled WGS sequence"/>
</dbReference>
<evidence type="ECO:0000313" key="3">
    <source>
        <dbReference type="Proteomes" id="UP000642748"/>
    </source>
</evidence>
<dbReference type="PROSITE" id="PS50231">
    <property type="entry name" value="RICIN_B_LECTIN"/>
    <property type="match status" value="1"/>
</dbReference>
<feature type="domain" description="Ricin B lectin" evidence="1">
    <location>
        <begin position="84"/>
        <end position="170"/>
    </location>
</feature>
<accession>A0A8J3VQL5</accession>
<name>A0A8J3VQL5_9ACTN</name>
<dbReference type="InterPro" id="IPR035992">
    <property type="entry name" value="Ricin_B-like_lectins"/>
</dbReference>
<gene>
    <name evidence="2" type="ORF">Raf01_34210</name>
</gene>
<keyword evidence="3" id="KW-1185">Reference proteome</keyword>
<proteinExistence type="predicted"/>
<dbReference type="InterPro" id="IPR000772">
    <property type="entry name" value="Ricin_B_lectin"/>
</dbReference>
<sequence length="185" mass="19474">MTKFLARRLSTPRRTWVRRGIGGLAVAVAGVAGLLGVTTGAANAASGFTVRLDPTSNPFLAVEVAGASNDWGASVDQWSINWGANQAWTFTPTSGGYEIINKQSNQCLTTDNVAGDTVYQFPCVGATTQVWSTSLSPNNLLGYSIKSVSSGLYLDVNGGSGSQGAAIDTWYWNGGYNQYFVATTV</sequence>
<protein>
    <recommendedName>
        <fullName evidence="1">Ricin B lectin domain-containing protein</fullName>
    </recommendedName>
</protein>
<organism evidence="2 3">
    <name type="scientific">Rugosimonospora africana</name>
    <dbReference type="NCBI Taxonomy" id="556532"/>
    <lineage>
        <taxon>Bacteria</taxon>
        <taxon>Bacillati</taxon>
        <taxon>Actinomycetota</taxon>
        <taxon>Actinomycetes</taxon>
        <taxon>Micromonosporales</taxon>
        <taxon>Micromonosporaceae</taxon>
        <taxon>Rugosimonospora</taxon>
    </lineage>
</organism>